<dbReference type="RefSeq" id="XP_013254486.1">
    <property type="nucleotide sequence ID" value="XM_013399032.1"/>
</dbReference>
<feature type="region of interest" description="Disordered" evidence="4">
    <location>
        <begin position="88"/>
        <end position="139"/>
    </location>
</feature>
<dbReference type="AlphaFoldDB" id="A0A072NWB3"/>
<accession>A0A072NWB3</accession>
<evidence type="ECO:0000313" key="7">
    <source>
        <dbReference type="Proteomes" id="UP000027920"/>
    </source>
</evidence>
<gene>
    <name evidence="6" type="ORF">A1O9_11885</name>
</gene>
<feature type="compositionally biased region" description="Low complexity" evidence="4">
    <location>
        <begin position="102"/>
        <end position="114"/>
    </location>
</feature>
<protein>
    <recommendedName>
        <fullName evidence="5">SHSP domain-containing protein</fullName>
    </recommendedName>
</protein>
<feature type="compositionally biased region" description="Polar residues" evidence="4">
    <location>
        <begin position="122"/>
        <end position="139"/>
    </location>
</feature>
<comment type="caution">
    <text evidence="6">The sequence shown here is derived from an EMBL/GenBank/DDBJ whole genome shotgun (WGS) entry which is preliminary data.</text>
</comment>
<evidence type="ECO:0000259" key="5">
    <source>
        <dbReference type="PROSITE" id="PS01031"/>
    </source>
</evidence>
<dbReference type="EMBL" id="AMGV01000020">
    <property type="protein sequence ID" value="KEF51896.1"/>
    <property type="molecule type" value="Genomic_DNA"/>
</dbReference>
<keyword evidence="7" id="KW-1185">Reference proteome</keyword>
<dbReference type="GeneID" id="25286781"/>
<dbReference type="STRING" id="1182545.A0A072NWB3"/>
<dbReference type="SUPFAM" id="SSF49764">
    <property type="entry name" value="HSP20-like chaperones"/>
    <property type="match status" value="1"/>
</dbReference>
<dbReference type="CDD" id="cd06464">
    <property type="entry name" value="ACD_sHsps-like"/>
    <property type="match status" value="1"/>
</dbReference>
<comment type="similarity">
    <text evidence="2 3">Belongs to the small heat shock protein (HSP20) family.</text>
</comment>
<dbReference type="VEuPathDB" id="FungiDB:A1O9_11885"/>
<dbReference type="Proteomes" id="UP000027920">
    <property type="component" value="Unassembled WGS sequence"/>
</dbReference>
<feature type="domain" description="SHSP" evidence="5">
    <location>
        <begin position="39"/>
        <end position="195"/>
    </location>
</feature>
<dbReference type="Pfam" id="PF00011">
    <property type="entry name" value="HSP20"/>
    <property type="match status" value="1"/>
</dbReference>
<keyword evidence="1" id="KW-0346">Stress response</keyword>
<dbReference type="InterPro" id="IPR008978">
    <property type="entry name" value="HSP20-like_chaperone"/>
</dbReference>
<reference evidence="6 7" key="1">
    <citation type="submission" date="2013-03" db="EMBL/GenBank/DDBJ databases">
        <title>The Genome Sequence of Exophiala aquamarina CBS 119918.</title>
        <authorList>
            <consortium name="The Broad Institute Genomics Platform"/>
            <person name="Cuomo C."/>
            <person name="de Hoog S."/>
            <person name="Gorbushina A."/>
            <person name="Walker B."/>
            <person name="Young S.K."/>
            <person name="Zeng Q."/>
            <person name="Gargeya S."/>
            <person name="Fitzgerald M."/>
            <person name="Haas B."/>
            <person name="Abouelleil A."/>
            <person name="Allen A.W."/>
            <person name="Alvarado L."/>
            <person name="Arachchi H.M."/>
            <person name="Berlin A.M."/>
            <person name="Chapman S.B."/>
            <person name="Gainer-Dewar J."/>
            <person name="Goldberg J."/>
            <person name="Griggs A."/>
            <person name="Gujja S."/>
            <person name="Hansen M."/>
            <person name="Howarth C."/>
            <person name="Imamovic A."/>
            <person name="Ireland A."/>
            <person name="Larimer J."/>
            <person name="McCowan C."/>
            <person name="Murphy C."/>
            <person name="Pearson M."/>
            <person name="Poon T.W."/>
            <person name="Priest M."/>
            <person name="Roberts A."/>
            <person name="Saif S."/>
            <person name="Shea T."/>
            <person name="Sisk P."/>
            <person name="Sykes S."/>
            <person name="Wortman J."/>
            <person name="Nusbaum C."/>
            <person name="Birren B."/>
        </authorList>
    </citation>
    <scope>NUCLEOTIDE SEQUENCE [LARGE SCALE GENOMIC DNA]</scope>
    <source>
        <strain evidence="6 7">CBS 119918</strain>
    </source>
</reference>
<dbReference type="HOGENOM" id="CLU_046737_1_1_1"/>
<dbReference type="PROSITE" id="PS01031">
    <property type="entry name" value="SHSP"/>
    <property type="match status" value="1"/>
</dbReference>
<proteinExistence type="inferred from homology"/>
<dbReference type="Gene3D" id="2.60.40.790">
    <property type="match status" value="1"/>
</dbReference>
<dbReference type="InterPro" id="IPR002068">
    <property type="entry name" value="A-crystallin/Hsp20_dom"/>
</dbReference>
<name>A0A072NWB3_9EURO</name>
<evidence type="ECO:0000256" key="4">
    <source>
        <dbReference type="SAM" id="MobiDB-lite"/>
    </source>
</evidence>
<evidence type="ECO:0000256" key="1">
    <source>
        <dbReference type="ARBA" id="ARBA00023016"/>
    </source>
</evidence>
<sequence>MALLPRLTHSFGPSARHEMGPFLSLFNDTFAELQKLSDNASRTFAPRFDVREAEDKYYLEGELPGIAQKDIAIEFLDDQTLTIKGRTENYRKEGNVPEEVQASDAAGSGSAEQASGKDSKHLSTIGSSQEVSKGNSQHNHTYWITERSVGEFARSFAFPNRVDQDNVKASLKDGILSVVVPKMKKGRETKKIQIE</sequence>
<organism evidence="6 7">
    <name type="scientific">Exophiala aquamarina CBS 119918</name>
    <dbReference type="NCBI Taxonomy" id="1182545"/>
    <lineage>
        <taxon>Eukaryota</taxon>
        <taxon>Fungi</taxon>
        <taxon>Dikarya</taxon>
        <taxon>Ascomycota</taxon>
        <taxon>Pezizomycotina</taxon>
        <taxon>Eurotiomycetes</taxon>
        <taxon>Chaetothyriomycetidae</taxon>
        <taxon>Chaetothyriales</taxon>
        <taxon>Herpotrichiellaceae</taxon>
        <taxon>Exophiala</taxon>
    </lineage>
</organism>
<evidence type="ECO:0000313" key="6">
    <source>
        <dbReference type="EMBL" id="KEF51896.1"/>
    </source>
</evidence>
<dbReference type="PANTHER" id="PTHR11527">
    <property type="entry name" value="HEAT-SHOCK PROTEIN 20 FAMILY MEMBER"/>
    <property type="match status" value="1"/>
</dbReference>
<dbReference type="InterPro" id="IPR031107">
    <property type="entry name" value="Small_HSP"/>
</dbReference>
<evidence type="ECO:0000256" key="2">
    <source>
        <dbReference type="PROSITE-ProRule" id="PRU00285"/>
    </source>
</evidence>
<evidence type="ECO:0000256" key="3">
    <source>
        <dbReference type="RuleBase" id="RU003616"/>
    </source>
</evidence>
<dbReference type="OrthoDB" id="1431247at2759"/>